<dbReference type="SUPFAM" id="SSF57850">
    <property type="entry name" value="RING/U-box"/>
    <property type="match status" value="2"/>
</dbReference>
<dbReference type="Gene3D" id="3.30.40.10">
    <property type="entry name" value="Zinc/RING finger domain, C3HC4 (zinc finger)"/>
    <property type="match status" value="2"/>
</dbReference>
<name>A0A8S2GSA4_9BILA</name>
<organism evidence="6 7">
    <name type="scientific">Didymodactylos carnosus</name>
    <dbReference type="NCBI Taxonomy" id="1234261"/>
    <lineage>
        <taxon>Eukaryota</taxon>
        <taxon>Metazoa</taxon>
        <taxon>Spiralia</taxon>
        <taxon>Gnathifera</taxon>
        <taxon>Rotifera</taxon>
        <taxon>Eurotatoria</taxon>
        <taxon>Bdelloidea</taxon>
        <taxon>Philodinida</taxon>
        <taxon>Philodinidae</taxon>
        <taxon>Didymodactylos</taxon>
    </lineage>
</organism>
<dbReference type="CDD" id="cd23767">
    <property type="entry name" value="IQCD"/>
    <property type="match status" value="1"/>
</dbReference>
<dbReference type="InterPro" id="IPR042862">
    <property type="entry name" value="RNF32"/>
</dbReference>
<dbReference type="Proteomes" id="UP000682733">
    <property type="component" value="Unassembled WGS sequence"/>
</dbReference>
<protein>
    <recommendedName>
        <fullName evidence="4">RING-type domain-containing protein</fullName>
    </recommendedName>
</protein>
<evidence type="ECO:0000259" key="4">
    <source>
        <dbReference type="PROSITE" id="PS50089"/>
    </source>
</evidence>
<keyword evidence="1 3" id="KW-0479">Metal-binding</keyword>
<gene>
    <name evidence="5" type="ORF">OVA965_LOCUS3076</name>
    <name evidence="6" type="ORF">TMI583_LOCUS3080</name>
</gene>
<dbReference type="InterPro" id="IPR001841">
    <property type="entry name" value="Znf_RING"/>
</dbReference>
<evidence type="ECO:0000313" key="5">
    <source>
        <dbReference type="EMBL" id="CAF0770858.1"/>
    </source>
</evidence>
<dbReference type="PANTHER" id="PTHR14991">
    <property type="entry name" value="RING FINGER PROTEIN 32"/>
    <property type="match status" value="1"/>
</dbReference>
<keyword evidence="2" id="KW-0862">Zinc</keyword>
<reference evidence="6" key="1">
    <citation type="submission" date="2021-02" db="EMBL/GenBank/DDBJ databases">
        <authorList>
            <person name="Nowell W R."/>
        </authorList>
    </citation>
    <scope>NUCLEOTIDE SEQUENCE</scope>
</reference>
<dbReference type="EMBL" id="CAJNOK010000716">
    <property type="protein sequence ID" value="CAF0770858.1"/>
    <property type="molecule type" value="Genomic_DNA"/>
</dbReference>
<dbReference type="Proteomes" id="UP000677228">
    <property type="component" value="Unassembled WGS sequence"/>
</dbReference>
<dbReference type="Gene3D" id="1.20.5.190">
    <property type="match status" value="1"/>
</dbReference>
<accession>A0A8S2GSA4</accession>
<dbReference type="CDD" id="cd16677">
    <property type="entry name" value="RING-H2_RNF32_rpt1"/>
    <property type="match status" value="1"/>
</dbReference>
<dbReference type="EMBL" id="CAJOBA010000717">
    <property type="protein sequence ID" value="CAF3551805.1"/>
    <property type="molecule type" value="Genomic_DNA"/>
</dbReference>
<dbReference type="Pfam" id="PF00612">
    <property type="entry name" value="IQ"/>
    <property type="match status" value="1"/>
</dbReference>
<evidence type="ECO:0000256" key="2">
    <source>
        <dbReference type="ARBA" id="ARBA00022833"/>
    </source>
</evidence>
<evidence type="ECO:0000313" key="6">
    <source>
        <dbReference type="EMBL" id="CAF3551805.1"/>
    </source>
</evidence>
<evidence type="ECO:0000313" key="7">
    <source>
        <dbReference type="Proteomes" id="UP000682733"/>
    </source>
</evidence>
<dbReference type="SMART" id="SM00184">
    <property type="entry name" value="RING"/>
    <property type="match status" value="2"/>
</dbReference>
<dbReference type="PANTHER" id="PTHR14991:SF0">
    <property type="entry name" value="RING FINGER PROTEIN 32"/>
    <property type="match status" value="1"/>
</dbReference>
<keyword evidence="1 3" id="KW-0863">Zinc-finger</keyword>
<sequence>MIFSERYSDALLTSAIQDHLTRTLDLNQPVISLSRRFQVHNAYHRPQNVRPVVDSGLRSRGQKSTLATVKTEVNDRKQEHEYVLTQKRHRANNSLTLAEKIGLVETEKKLSEAQWLDIKVQSNKRDDSSQPCVICKEEFGLNQQVLLSCSHVFHRNCLEAFESYSRKKCCPMCRRVQYEKRIIYEGANCHRIKCASKIQALWRGYITRQWYKRMRKMTVPIDPKLREKFYSEKLAEITDRIVLSCDFNLNDLFSEIDRTVEQSRRIGKMFDEKTRQITDDEWSEIRQRAQQRREYECSICKCLLEQEPLVTTAKNTMKKLPVDKLQKLFANDQLIVPKNETKLKAVVKRPLFLLSCTHVFHSTCLETFEQLCCDQILSCPVCRTAYQKKSF</sequence>
<evidence type="ECO:0000256" key="3">
    <source>
        <dbReference type="PROSITE-ProRule" id="PRU00175"/>
    </source>
</evidence>
<feature type="domain" description="RING-type" evidence="4">
    <location>
        <begin position="297"/>
        <end position="383"/>
    </location>
</feature>
<dbReference type="InterPro" id="IPR013083">
    <property type="entry name" value="Znf_RING/FYVE/PHD"/>
</dbReference>
<dbReference type="GO" id="GO:0008270">
    <property type="term" value="F:zinc ion binding"/>
    <property type="evidence" value="ECO:0007669"/>
    <property type="project" value="UniProtKB-KW"/>
</dbReference>
<dbReference type="PROSITE" id="PS50089">
    <property type="entry name" value="ZF_RING_2"/>
    <property type="match status" value="2"/>
</dbReference>
<dbReference type="AlphaFoldDB" id="A0A8S2GSA4"/>
<proteinExistence type="predicted"/>
<feature type="domain" description="RING-type" evidence="4">
    <location>
        <begin position="132"/>
        <end position="174"/>
    </location>
</feature>
<evidence type="ECO:0000256" key="1">
    <source>
        <dbReference type="ARBA" id="ARBA00022771"/>
    </source>
</evidence>
<dbReference type="Pfam" id="PF13639">
    <property type="entry name" value="zf-RING_2"/>
    <property type="match status" value="1"/>
</dbReference>
<dbReference type="InterPro" id="IPR000048">
    <property type="entry name" value="IQ_motif_EF-hand-BS"/>
</dbReference>
<comment type="caution">
    <text evidence="6">The sequence shown here is derived from an EMBL/GenBank/DDBJ whole genome shotgun (WGS) entry which is preliminary data.</text>
</comment>
<dbReference type="PROSITE" id="PS50096">
    <property type="entry name" value="IQ"/>
    <property type="match status" value="1"/>
</dbReference>